<comment type="caution">
    <text evidence="8">The sequence shown here is derived from an EMBL/GenBank/DDBJ whole genome shotgun (WGS) entry which is preliminary data.</text>
</comment>
<evidence type="ECO:0000313" key="8">
    <source>
        <dbReference type="EMBL" id="GLL03917.1"/>
    </source>
</evidence>
<evidence type="ECO:0000256" key="6">
    <source>
        <dbReference type="SAM" id="MobiDB-lite"/>
    </source>
</evidence>
<accession>A0A9W6KKT1</accession>
<evidence type="ECO:0000256" key="1">
    <source>
        <dbReference type="ARBA" id="ARBA00001947"/>
    </source>
</evidence>
<dbReference type="SUPFAM" id="SSF51735">
    <property type="entry name" value="NAD(P)-binding Rossmann-fold domains"/>
    <property type="match status" value="1"/>
</dbReference>
<keyword evidence="3" id="KW-0479">Metal-binding</keyword>
<gene>
    <name evidence="8" type="ORF">GCM10017581_056630</name>
</gene>
<dbReference type="InterPro" id="IPR020843">
    <property type="entry name" value="ER"/>
</dbReference>
<dbReference type="InterPro" id="IPR013149">
    <property type="entry name" value="ADH-like_C"/>
</dbReference>
<dbReference type="Proteomes" id="UP001143480">
    <property type="component" value="Unassembled WGS sequence"/>
</dbReference>
<dbReference type="GO" id="GO:0046872">
    <property type="term" value="F:metal ion binding"/>
    <property type="evidence" value="ECO:0007669"/>
    <property type="project" value="UniProtKB-KW"/>
</dbReference>
<name>A0A9W6KKT1_9ACTN</name>
<dbReference type="Gene3D" id="3.90.180.10">
    <property type="entry name" value="Medium-chain alcohol dehydrogenases, catalytic domain"/>
    <property type="match status" value="1"/>
</dbReference>
<dbReference type="InterPro" id="IPR011032">
    <property type="entry name" value="GroES-like_sf"/>
</dbReference>
<proteinExistence type="inferred from homology"/>
<dbReference type="InterPro" id="IPR013154">
    <property type="entry name" value="ADH-like_N"/>
</dbReference>
<dbReference type="Pfam" id="PF08240">
    <property type="entry name" value="ADH_N"/>
    <property type="match status" value="1"/>
</dbReference>
<evidence type="ECO:0000256" key="4">
    <source>
        <dbReference type="ARBA" id="ARBA00022833"/>
    </source>
</evidence>
<comment type="cofactor">
    <cofactor evidence="1">
        <name>Zn(2+)</name>
        <dbReference type="ChEBI" id="CHEBI:29105"/>
    </cofactor>
</comment>
<evidence type="ECO:0000313" key="9">
    <source>
        <dbReference type="Proteomes" id="UP001143480"/>
    </source>
</evidence>
<dbReference type="Gene3D" id="3.40.50.720">
    <property type="entry name" value="NAD(P)-binding Rossmann-like Domain"/>
    <property type="match status" value="1"/>
</dbReference>
<organism evidence="8 9">
    <name type="scientific">Dactylosporangium matsuzakiense</name>
    <dbReference type="NCBI Taxonomy" id="53360"/>
    <lineage>
        <taxon>Bacteria</taxon>
        <taxon>Bacillati</taxon>
        <taxon>Actinomycetota</taxon>
        <taxon>Actinomycetes</taxon>
        <taxon>Micromonosporales</taxon>
        <taxon>Micromonosporaceae</taxon>
        <taxon>Dactylosporangium</taxon>
    </lineage>
</organism>
<protein>
    <submittedName>
        <fullName evidence="8">Sorbitol dehydrogenase</fullName>
    </submittedName>
</protein>
<dbReference type="AlphaFoldDB" id="A0A9W6KKT1"/>
<feature type="domain" description="Enoyl reductase (ER)" evidence="7">
    <location>
        <begin position="31"/>
        <end position="356"/>
    </location>
</feature>
<dbReference type="SMART" id="SM00829">
    <property type="entry name" value="PKS_ER"/>
    <property type="match status" value="1"/>
</dbReference>
<keyword evidence="4" id="KW-0862">Zinc</keyword>
<dbReference type="GO" id="GO:0016491">
    <property type="term" value="F:oxidoreductase activity"/>
    <property type="evidence" value="ECO:0007669"/>
    <property type="project" value="UniProtKB-KW"/>
</dbReference>
<comment type="similarity">
    <text evidence="2">Belongs to the zinc-containing alcohol dehydrogenase family.</text>
</comment>
<dbReference type="Pfam" id="PF00107">
    <property type="entry name" value="ADH_zinc_N"/>
    <property type="match status" value="1"/>
</dbReference>
<dbReference type="PANTHER" id="PTHR43161:SF9">
    <property type="entry name" value="SORBITOL DEHYDROGENASE"/>
    <property type="match status" value="1"/>
</dbReference>
<dbReference type="EMBL" id="BSFP01000038">
    <property type="protein sequence ID" value="GLL03917.1"/>
    <property type="molecule type" value="Genomic_DNA"/>
</dbReference>
<keyword evidence="9" id="KW-1185">Reference proteome</keyword>
<dbReference type="PANTHER" id="PTHR43161">
    <property type="entry name" value="SORBITOL DEHYDROGENASE"/>
    <property type="match status" value="1"/>
</dbReference>
<dbReference type="InterPro" id="IPR036291">
    <property type="entry name" value="NAD(P)-bd_dom_sf"/>
</dbReference>
<reference evidence="8" key="2">
    <citation type="submission" date="2023-01" db="EMBL/GenBank/DDBJ databases">
        <authorList>
            <person name="Sun Q."/>
            <person name="Evtushenko L."/>
        </authorList>
    </citation>
    <scope>NUCLEOTIDE SEQUENCE</scope>
    <source>
        <strain evidence="8">VKM Ac-1321</strain>
    </source>
</reference>
<feature type="region of interest" description="Disordered" evidence="6">
    <location>
        <begin position="1"/>
        <end position="21"/>
    </location>
</feature>
<evidence type="ECO:0000256" key="2">
    <source>
        <dbReference type="ARBA" id="ARBA00008072"/>
    </source>
</evidence>
<reference evidence="8" key="1">
    <citation type="journal article" date="2014" name="Int. J. Syst. Evol. Microbiol.">
        <title>Complete genome sequence of Corynebacterium casei LMG S-19264T (=DSM 44701T), isolated from a smear-ripened cheese.</title>
        <authorList>
            <consortium name="US DOE Joint Genome Institute (JGI-PGF)"/>
            <person name="Walter F."/>
            <person name="Albersmeier A."/>
            <person name="Kalinowski J."/>
            <person name="Ruckert C."/>
        </authorList>
    </citation>
    <scope>NUCLEOTIDE SEQUENCE</scope>
    <source>
        <strain evidence="8">VKM Ac-1321</strain>
    </source>
</reference>
<sequence>MEALVVPDPATGTPLVDPPPRSMNTAARLHGVRDIRVATEPAPVPGPGESLVEVTAVGLCGSDLHWYAEGGIGDARIAHPIVGGHEMAGVVRGGPLDGVRVAVDPAIPCHRCDMCRAGHPNLCREIVFAGHGLRDGGLQRYLAWPTERLHPLPPGLTDADGAMLEPLGVAVHAVDLGHIPLGADVAVLGAGPIGLLLIQVARAAGAARVLATDPLPHRRDAAAAYGADVVLDPQAGDFTAGLAAFTEGRGTHVAFEIAGTDPAIAAAVEVVRPGGRVVLGGIPSTDQSAFPAAAARRKGLTFAMVRRMKEVYPRAMALVTGGRVDVRALVTHRYALTDAAEAFAVANARKGLKVVIEPAGV</sequence>
<dbReference type="RefSeq" id="WP_261960141.1">
    <property type="nucleotide sequence ID" value="NZ_BAAAXA010000001.1"/>
</dbReference>
<evidence type="ECO:0000256" key="3">
    <source>
        <dbReference type="ARBA" id="ARBA00022723"/>
    </source>
</evidence>
<keyword evidence="5" id="KW-0560">Oxidoreductase</keyword>
<evidence type="ECO:0000256" key="5">
    <source>
        <dbReference type="ARBA" id="ARBA00023002"/>
    </source>
</evidence>
<evidence type="ECO:0000259" key="7">
    <source>
        <dbReference type="SMART" id="SM00829"/>
    </source>
</evidence>
<dbReference type="SUPFAM" id="SSF50129">
    <property type="entry name" value="GroES-like"/>
    <property type="match status" value="1"/>
</dbReference>